<dbReference type="EMBL" id="JABBWM010000139">
    <property type="protein sequence ID" value="KAG2086889.1"/>
    <property type="molecule type" value="Genomic_DNA"/>
</dbReference>
<reference evidence="2" key="1">
    <citation type="journal article" date="2020" name="New Phytol.">
        <title>Comparative genomics reveals dynamic genome evolution in host specialist ectomycorrhizal fungi.</title>
        <authorList>
            <person name="Lofgren L.A."/>
            <person name="Nguyen N.H."/>
            <person name="Vilgalys R."/>
            <person name="Ruytinx J."/>
            <person name="Liao H.L."/>
            <person name="Branco S."/>
            <person name="Kuo A."/>
            <person name="LaButti K."/>
            <person name="Lipzen A."/>
            <person name="Andreopoulos W."/>
            <person name="Pangilinan J."/>
            <person name="Riley R."/>
            <person name="Hundley H."/>
            <person name="Na H."/>
            <person name="Barry K."/>
            <person name="Grigoriev I.V."/>
            <person name="Stajich J.E."/>
            <person name="Kennedy P.G."/>
        </authorList>
    </citation>
    <scope>NUCLEOTIDE SEQUENCE</scope>
    <source>
        <strain evidence="2">FC423</strain>
    </source>
</reference>
<dbReference type="AlphaFoldDB" id="A0A9P7JLC5"/>
<accession>A0A9P7JLC5</accession>
<dbReference type="GeneID" id="64696803"/>
<evidence type="ECO:0000256" key="1">
    <source>
        <dbReference type="SAM" id="MobiDB-lite"/>
    </source>
</evidence>
<keyword evidence="3" id="KW-1185">Reference proteome</keyword>
<proteinExistence type="predicted"/>
<feature type="region of interest" description="Disordered" evidence="1">
    <location>
        <begin position="1"/>
        <end position="68"/>
    </location>
</feature>
<evidence type="ECO:0000313" key="3">
    <source>
        <dbReference type="Proteomes" id="UP000823399"/>
    </source>
</evidence>
<evidence type="ECO:0000313" key="2">
    <source>
        <dbReference type="EMBL" id="KAG2086889.1"/>
    </source>
</evidence>
<dbReference type="Proteomes" id="UP000823399">
    <property type="component" value="Unassembled WGS sequence"/>
</dbReference>
<gene>
    <name evidence="2" type="ORF">F5147DRAFT_659099</name>
</gene>
<sequence>MNSTMEPPPTGFTAHSEADRQRFLQEGSNASPQHDVLLEARNSNSGESTAYDPISTPPNLPPGKRADAPSAAELRFAQKYLGGDVDMSMIDVKKGKDIFLNGIKDMPDEIIQDAVLAAQADREHAHLLAITSAWGLEKIEWCVRLQTKIMKHNAKMYADKLAEASFFEALLVKRTRPQLEDDADFTIAAYVEDFMVFTVADMKLDQLEDVADACKLDLPMDDATPESYVNSHLDSIIAGADNIYPWPSRF</sequence>
<protein>
    <submittedName>
        <fullName evidence="2">Uncharacterized protein</fullName>
    </submittedName>
</protein>
<comment type="caution">
    <text evidence="2">The sequence shown here is derived from an EMBL/GenBank/DDBJ whole genome shotgun (WGS) entry which is preliminary data.</text>
</comment>
<name>A0A9P7JLC5_9AGAM</name>
<dbReference type="OrthoDB" id="2649605at2759"/>
<dbReference type="RefSeq" id="XP_041285038.1">
    <property type="nucleotide sequence ID" value="XM_041434544.1"/>
</dbReference>
<organism evidence="2 3">
    <name type="scientific">Suillus discolor</name>
    <dbReference type="NCBI Taxonomy" id="1912936"/>
    <lineage>
        <taxon>Eukaryota</taxon>
        <taxon>Fungi</taxon>
        <taxon>Dikarya</taxon>
        <taxon>Basidiomycota</taxon>
        <taxon>Agaricomycotina</taxon>
        <taxon>Agaricomycetes</taxon>
        <taxon>Agaricomycetidae</taxon>
        <taxon>Boletales</taxon>
        <taxon>Suillineae</taxon>
        <taxon>Suillaceae</taxon>
        <taxon>Suillus</taxon>
    </lineage>
</organism>
<feature type="compositionally biased region" description="Pro residues" evidence="1">
    <location>
        <begin position="1"/>
        <end position="10"/>
    </location>
</feature>